<feature type="compositionally biased region" description="Polar residues" evidence="1">
    <location>
        <begin position="152"/>
        <end position="168"/>
    </location>
</feature>
<gene>
    <name evidence="2" type="ORF">RirG_223440</name>
</gene>
<feature type="region of interest" description="Disordered" evidence="1">
    <location>
        <begin position="150"/>
        <end position="203"/>
    </location>
</feature>
<organism evidence="2 3">
    <name type="scientific">Rhizophagus irregularis (strain DAOM 197198w)</name>
    <name type="common">Glomus intraradices</name>
    <dbReference type="NCBI Taxonomy" id="1432141"/>
    <lineage>
        <taxon>Eukaryota</taxon>
        <taxon>Fungi</taxon>
        <taxon>Fungi incertae sedis</taxon>
        <taxon>Mucoromycota</taxon>
        <taxon>Glomeromycotina</taxon>
        <taxon>Glomeromycetes</taxon>
        <taxon>Glomerales</taxon>
        <taxon>Glomeraceae</taxon>
        <taxon>Rhizophagus</taxon>
    </lineage>
</organism>
<dbReference type="EMBL" id="JEMT01028061">
    <property type="protein sequence ID" value="EXX55661.1"/>
    <property type="molecule type" value="Genomic_DNA"/>
</dbReference>
<evidence type="ECO:0000313" key="3">
    <source>
        <dbReference type="Proteomes" id="UP000022910"/>
    </source>
</evidence>
<name>A0A015K8A6_RHIIW</name>
<evidence type="ECO:0000256" key="1">
    <source>
        <dbReference type="SAM" id="MobiDB-lite"/>
    </source>
</evidence>
<evidence type="ECO:0000313" key="2">
    <source>
        <dbReference type="EMBL" id="EXX55661.1"/>
    </source>
</evidence>
<dbReference type="SMR" id="A0A015K8A6"/>
<feature type="compositionally biased region" description="Basic and acidic residues" evidence="1">
    <location>
        <begin position="170"/>
        <end position="179"/>
    </location>
</feature>
<dbReference type="HOGENOM" id="CLU_847713_0_0_1"/>
<proteinExistence type="predicted"/>
<keyword evidence="3" id="KW-1185">Reference proteome</keyword>
<reference evidence="2 3" key="1">
    <citation type="submission" date="2014-02" db="EMBL/GenBank/DDBJ databases">
        <title>Single nucleus genome sequencing reveals high similarity among nuclei of an endomycorrhizal fungus.</title>
        <authorList>
            <person name="Lin K."/>
            <person name="Geurts R."/>
            <person name="Zhang Z."/>
            <person name="Limpens E."/>
            <person name="Saunders D.G."/>
            <person name="Mu D."/>
            <person name="Pang E."/>
            <person name="Cao H."/>
            <person name="Cha H."/>
            <person name="Lin T."/>
            <person name="Zhou Q."/>
            <person name="Shang Y."/>
            <person name="Li Y."/>
            <person name="Ivanov S."/>
            <person name="Sharma T."/>
            <person name="Velzen R.V."/>
            <person name="Ruijter N.D."/>
            <person name="Aanen D.K."/>
            <person name="Win J."/>
            <person name="Kamoun S."/>
            <person name="Bisseling T."/>
            <person name="Huang S."/>
        </authorList>
    </citation>
    <scope>NUCLEOTIDE SEQUENCE [LARGE SCALE GENOMIC DNA]</scope>
    <source>
        <strain evidence="3">DAOM197198w</strain>
    </source>
</reference>
<dbReference type="Proteomes" id="UP000022910">
    <property type="component" value="Unassembled WGS sequence"/>
</dbReference>
<dbReference type="STRING" id="1432141.A0A015K8A6"/>
<accession>A0A015K8A6</accession>
<comment type="caution">
    <text evidence="2">The sequence shown here is derived from an EMBL/GenBank/DDBJ whole genome shotgun (WGS) entry which is preliminary data.</text>
</comment>
<dbReference type="AlphaFoldDB" id="A0A015K8A6"/>
<sequence length="328" mass="38306">METQEIEPSATPSIQNKDVIQTETVINVNDDTSNTSNDTINNKIYNLYEQHVKKFGEFRKQINLLLKNLFDDCFNNLNKNIKVETESIDSNNVIDVEDFRKNLEETFISQSKEIKSLDARIEELKSDSIVRDQDIEKFKQEFDTFKKKSRSLLKTTPTQNNRENSSLIMNEKEHNEKENSIGGSSTSQQSDKSKNKKRSNKQVHREICQYVNKHKNKPKKYKDNTFKYLRSDFTIEDLLKYEKSVSFHSLDDNVKESVRLSINGLLKEELTFRKRELSQPINVYIDRNLVPSLPSGVKSYNEFQKTREFDSLSDKIKIGIGKLILIEK</sequence>
<protein>
    <submittedName>
        <fullName evidence="2">Uncharacterized protein</fullName>
    </submittedName>
</protein>
<dbReference type="OrthoDB" id="2397876at2759"/>